<reference evidence="2 3" key="1">
    <citation type="submission" date="2012-02" db="EMBL/GenBank/DDBJ databases">
        <title>Shotgun genome sequence of Phaeospirillum photometricum DSM 122.</title>
        <authorList>
            <person name="Duquesne K."/>
            <person name="Sturgis J."/>
        </authorList>
    </citation>
    <scope>NUCLEOTIDE SEQUENCE [LARGE SCALE GENOMIC DNA]</scope>
    <source>
        <strain evidence="3">DSM122</strain>
    </source>
</reference>
<gene>
    <name evidence="2" type="ORF">RSPPHO_01586</name>
</gene>
<organism evidence="2 3">
    <name type="scientific">Pararhodospirillum photometricum DSM 122</name>
    <dbReference type="NCBI Taxonomy" id="1150469"/>
    <lineage>
        <taxon>Bacteria</taxon>
        <taxon>Pseudomonadati</taxon>
        <taxon>Pseudomonadota</taxon>
        <taxon>Alphaproteobacteria</taxon>
        <taxon>Rhodospirillales</taxon>
        <taxon>Rhodospirillaceae</taxon>
        <taxon>Pararhodospirillum</taxon>
    </lineage>
</organism>
<proteinExistence type="predicted"/>
<name>H6SJP7_PARPM</name>
<feature type="domain" description="T6SS Transcription factor RovC-like DNA binding" evidence="1">
    <location>
        <begin position="82"/>
        <end position="186"/>
    </location>
</feature>
<dbReference type="InterPro" id="IPR018754">
    <property type="entry name" value="RovC-like_DNA-bd"/>
</dbReference>
<evidence type="ECO:0000259" key="1">
    <source>
        <dbReference type="Pfam" id="PF10074"/>
    </source>
</evidence>
<dbReference type="PATRIC" id="fig|1150469.3.peg.1787"/>
<dbReference type="RefSeq" id="WP_014414851.1">
    <property type="nucleotide sequence ID" value="NC_017059.1"/>
</dbReference>
<dbReference type="Proteomes" id="UP000033220">
    <property type="component" value="Chromosome DSM 122"/>
</dbReference>
<accession>H6SJP7</accession>
<evidence type="ECO:0000313" key="2">
    <source>
        <dbReference type="EMBL" id="CCG08212.1"/>
    </source>
</evidence>
<dbReference type="STRING" id="1150469.RSPPHO_01586"/>
<dbReference type="EMBL" id="HE663493">
    <property type="protein sequence ID" value="CCG08212.1"/>
    <property type="molecule type" value="Genomic_DNA"/>
</dbReference>
<dbReference type="Pfam" id="PF10074">
    <property type="entry name" value="RovC_DNA-bd"/>
    <property type="match status" value="1"/>
</dbReference>
<dbReference type="KEGG" id="rpm:RSPPHO_01586"/>
<protein>
    <recommendedName>
        <fullName evidence="1">T6SS Transcription factor RovC-like DNA binding domain-containing protein</fullName>
    </recommendedName>
</protein>
<evidence type="ECO:0000313" key="3">
    <source>
        <dbReference type="Proteomes" id="UP000033220"/>
    </source>
</evidence>
<dbReference type="AlphaFoldDB" id="H6SJP7"/>
<dbReference type="eggNOG" id="COG5419">
    <property type="taxonomic scope" value="Bacteria"/>
</dbReference>
<sequence>MPADRASLFWTPALQPDAFQLRTSGDPPGDFVMPIVLPGLPGLAARSAIDGDWHGLWRVSGGEHRFWLTNPPPNGPTRFVVILPLDALFELRAKAALRFWLALAGRPPGDRRHDLPQQTRDRHILILRALDAKLAGASYRVIAEALLGFRGRSKSDWEVSSLKNKVRRLVDDGLFYVRGGYRQLLHYPVRVPRRR</sequence>
<dbReference type="HOGENOM" id="CLU_111973_3_0_5"/>
<keyword evidence="3" id="KW-1185">Reference proteome</keyword>